<dbReference type="InterPro" id="IPR010028">
    <property type="entry name" value="Acid_phosphatase_pln"/>
</dbReference>
<dbReference type="Pfam" id="PF03767">
    <property type="entry name" value="Acid_phosphat_B"/>
    <property type="match status" value="1"/>
</dbReference>
<evidence type="ECO:0000256" key="2">
    <source>
        <dbReference type="ARBA" id="ARBA00023180"/>
    </source>
</evidence>
<organism evidence="4 5">
    <name type="scientific">Gossypium raimondii</name>
    <name type="common">Peruvian cotton</name>
    <name type="synonym">Gossypium klotzschianum subsp. raimondii</name>
    <dbReference type="NCBI Taxonomy" id="29730"/>
    <lineage>
        <taxon>Eukaryota</taxon>
        <taxon>Viridiplantae</taxon>
        <taxon>Streptophyta</taxon>
        <taxon>Embryophyta</taxon>
        <taxon>Tracheophyta</taxon>
        <taxon>Spermatophyta</taxon>
        <taxon>Magnoliopsida</taxon>
        <taxon>eudicotyledons</taxon>
        <taxon>Gunneridae</taxon>
        <taxon>Pentapetalae</taxon>
        <taxon>rosids</taxon>
        <taxon>malvids</taxon>
        <taxon>Malvales</taxon>
        <taxon>Malvaceae</taxon>
        <taxon>Malvoideae</taxon>
        <taxon>Gossypium</taxon>
    </lineage>
</organism>
<protein>
    <recommendedName>
        <fullName evidence="6">Acid phosphatase</fullName>
    </recommendedName>
</protein>
<accession>A0A0D2R6W1</accession>
<dbReference type="Gene3D" id="3.40.50.1000">
    <property type="entry name" value="HAD superfamily/HAD-like"/>
    <property type="match status" value="1"/>
</dbReference>
<dbReference type="GO" id="GO:0045735">
    <property type="term" value="F:nutrient reservoir activity"/>
    <property type="evidence" value="ECO:0007669"/>
    <property type="project" value="UniProtKB-UniRule"/>
</dbReference>
<dbReference type="OrthoDB" id="59415at2759"/>
<dbReference type="AlphaFoldDB" id="A0A0D2R6W1"/>
<dbReference type="EMBL" id="CM001744">
    <property type="protein sequence ID" value="KJB27634.1"/>
    <property type="molecule type" value="Genomic_DNA"/>
</dbReference>
<evidence type="ECO:0000256" key="3">
    <source>
        <dbReference type="PIRNR" id="PIRNR002674"/>
    </source>
</evidence>
<keyword evidence="5" id="KW-1185">Reference proteome</keyword>
<dbReference type="PIRSF" id="PIRSF002674">
    <property type="entry name" value="VSP"/>
    <property type="match status" value="1"/>
</dbReference>
<dbReference type="SUPFAM" id="SSF56784">
    <property type="entry name" value="HAD-like"/>
    <property type="match status" value="1"/>
</dbReference>
<keyword evidence="1" id="KW-0732">Signal</keyword>
<dbReference type="Gramene" id="KJB27634">
    <property type="protein sequence ID" value="KJB27634"/>
    <property type="gene ID" value="B456_005G003000"/>
</dbReference>
<dbReference type="InterPro" id="IPR014403">
    <property type="entry name" value="APS1/VSP"/>
</dbReference>
<sequence length="261" mass="29740">MELRAISAMAKRVNEIIIFVFVALFSKAIGAKPYWRTRWPIDRVSTECLTWQLAVEANNVRGWRIVPAHCLSHIEAYMTGGQYEQDVDYIVEQIESYVSELVVGEDGMDAWILDIDDTCLSNVIYYKKKKYGCEPYDPMAFKAWAMKGECPAIPGVLGLFSKLVKNGFKVFLITGRDEETLAPSTIANLHDQGFIGYERLTFRSPAYKGKSAVVYKSEIRKQIMEEGYRIWGNVGDQWTDLQGDCLGNRTFKLPNPMYCVP</sequence>
<name>A0A0D2R6W1_GOSRA</name>
<keyword evidence="2" id="KW-0325">Glycoprotein</keyword>
<evidence type="ECO:0000256" key="1">
    <source>
        <dbReference type="ARBA" id="ARBA00022729"/>
    </source>
</evidence>
<dbReference type="eggNOG" id="ENOG502QR0V">
    <property type="taxonomic scope" value="Eukaryota"/>
</dbReference>
<reference evidence="4 5" key="1">
    <citation type="journal article" date="2012" name="Nature">
        <title>Repeated polyploidization of Gossypium genomes and the evolution of spinnable cotton fibres.</title>
        <authorList>
            <person name="Paterson A.H."/>
            <person name="Wendel J.F."/>
            <person name="Gundlach H."/>
            <person name="Guo H."/>
            <person name="Jenkins J."/>
            <person name="Jin D."/>
            <person name="Llewellyn D."/>
            <person name="Showmaker K.C."/>
            <person name="Shu S."/>
            <person name="Udall J."/>
            <person name="Yoo M.J."/>
            <person name="Byers R."/>
            <person name="Chen W."/>
            <person name="Doron-Faigenboim A."/>
            <person name="Duke M.V."/>
            <person name="Gong L."/>
            <person name="Grimwood J."/>
            <person name="Grover C."/>
            <person name="Grupp K."/>
            <person name="Hu G."/>
            <person name="Lee T.H."/>
            <person name="Li J."/>
            <person name="Lin L."/>
            <person name="Liu T."/>
            <person name="Marler B.S."/>
            <person name="Page J.T."/>
            <person name="Roberts A.W."/>
            <person name="Romanel E."/>
            <person name="Sanders W.S."/>
            <person name="Szadkowski E."/>
            <person name="Tan X."/>
            <person name="Tang H."/>
            <person name="Xu C."/>
            <person name="Wang J."/>
            <person name="Wang Z."/>
            <person name="Zhang D."/>
            <person name="Zhang L."/>
            <person name="Ashrafi H."/>
            <person name="Bedon F."/>
            <person name="Bowers J.E."/>
            <person name="Brubaker C.L."/>
            <person name="Chee P.W."/>
            <person name="Das S."/>
            <person name="Gingle A.R."/>
            <person name="Haigler C.H."/>
            <person name="Harker D."/>
            <person name="Hoffmann L.V."/>
            <person name="Hovav R."/>
            <person name="Jones D.C."/>
            <person name="Lemke C."/>
            <person name="Mansoor S."/>
            <person name="ur Rahman M."/>
            <person name="Rainville L.N."/>
            <person name="Rambani A."/>
            <person name="Reddy U.K."/>
            <person name="Rong J.K."/>
            <person name="Saranga Y."/>
            <person name="Scheffler B.E."/>
            <person name="Scheffler J.A."/>
            <person name="Stelly D.M."/>
            <person name="Triplett B.A."/>
            <person name="Van Deynze A."/>
            <person name="Vaslin M.F."/>
            <person name="Waghmare V.N."/>
            <person name="Walford S.A."/>
            <person name="Wright R.J."/>
            <person name="Zaki E.A."/>
            <person name="Zhang T."/>
            <person name="Dennis E.S."/>
            <person name="Mayer K.F."/>
            <person name="Peterson D.G."/>
            <person name="Rokhsar D.S."/>
            <person name="Wang X."/>
            <person name="Schmutz J."/>
        </authorList>
    </citation>
    <scope>NUCLEOTIDE SEQUENCE [LARGE SCALE GENOMIC DNA]</scope>
</reference>
<dbReference type="SMR" id="A0A0D2R6W1"/>
<dbReference type="GO" id="GO:0003993">
    <property type="term" value="F:acid phosphatase activity"/>
    <property type="evidence" value="ECO:0007669"/>
    <property type="project" value="InterPro"/>
</dbReference>
<evidence type="ECO:0000313" key="5">
    <source>
        <dbReference type="Proteomes" id="UP000032304"/>
    </source>
</evidence>
<gene>
    <name evidence="4" type="ORF">B456_005G003000</name>
</gene>
<keyword evidence="3" id="KW-0758">Storage protein</keyword>
<evidence type="ECO:0008006" key="6">
    <source>
        <dbReference type="Google" id="ProtNLM"/>
    </source>
</evidence>
<evidence type="ECO:0000313" key="4">
    <source>
        <dbReference type="EMBL" id="KJB27634.1"/>
    </source>
</evidence>
<dbReference type="PANTHER" id="PTHR31284">
    <property type="entry name" value="ACID PHOSPHATASE-LIKE PROTEIN"/>
    <property type="match status" value="1"/>
</dbReference>
<proteinExistence type="inferred from homology"/>
<dbReference type="CDD" id="cd07535">
    <property type="entry name" value="HAD_VSP"/>
    <property type="match status" value="1"/>
</dbReference>
<comment type="similarity">
    <text evidence="3">Belongs to the APS1/VSP family.</text>
</comment>
<dbReference type="InterPro" id="IPR005519">
    <property type="entry name" value="Acid_phosphat_B-like"/>
</dbReference>
<dbReference type="PANTHER" id="PTHR31284:SF9">
    <property type="entry name" value="HAD SUPERFAMILY, SUBFAMILY IIIB ACID PHOSPHATASE"/>
    <property type="match status" value="1"/>
</dbReference>
<dbReference type="InterPro" id="IPR023214">
    <property type="entry name" value="HAD_sf"/>
</dbReference>
<dbReference type="Proteomes" id="UP000032304">
    <property type="component" value="Chromosome 5"/>
</dbReference>
<dbReference type="InterPro" id="IPR036412">
    <property type="entry name" value="HAD-like_sf"/>
</dbReference>
<comment type="function">
    <text evidence="3">May function as somatic storage protein during early seedling development.</text>
</comment>
<dbReference type="STRING" id="29730.A0A0D2R6W1"/>
<dbReference type="KEGG" id="gra:105796265"/>
<dbReference type="NCBIfam" id="TIGR01675">
    <property type="entry name" value="plant-AP"/>
    <property type="match status" value="1"/>
</dbReference>